<gene>
    <name evidence="2" type="ORF">GCM10022405_47540</name>
</gene>
<evidence type="ECO:0000256" key="1">
    <source>
        <dbReference type="SAM" id="MobiDB-lite"/>
    </source>
</evidence>
<dbReference type="Proteomes" id="UP001499994">
    <property type="component" value="Unassembled WGS sequence"/>
</dbReference>
<proteinExistence type="predicted"/>
<feature type="region of interest" description="Disordered" evidence="1">
    <location>
        <begin position="45"/>
        <end position="67"/>
    </location>
</feature>
<reference evidence="3" key="1">
    <citation type="journal article" date="2019" name="Int. J. Syst. Evol. Microbiol.">
        <title>The Global Catalogue of Microorganisms (GCM) 10K type strain sequencing project: providing services to taxonomists for standard genome sequencing and annotation.</title>
        <authorList>
            <consortium name="The Broad Institute Genomics Platform"/>
            <consortium name="The Broad Institute Genome Sequencing Center for Infectious Disease"/>
            <person name="Wu L."/>
            <person name="Ma J."/>
        </authorList>
    </citation>
    <scope>NUCLEOTIDE SEQUENCE [LARGE SCALE GENOMIC DNA]</scope>
    <source>
        <strain evidence="3">JCM 17201</strain>
    </source>
</reference>
<comment type="caution">
    <text evidence="2">The sequence shown here is derived from an EMBL/GenBank/DDBJ whole genome shotgun (WGS) entry which is preliminary data.</text>
</comment>
<name>A0ABP7M7N7_9GAMM</name>
<dbReference type="EMBL" id="BAABDG010000020">
    <property type="protein sequence ID" value="GAA3917078.1"/>
    <property type="molecule type" value="Genomic_DNA"/>
</dbReference>
<evidence type="ECO:0000313" key="3">
    <source>
        <dbReference type="Proteomes" id="UP001499994"/>
    </source>
</evidence>
<keyword evidence="3" id="KW-1185">Reference proteome</keyword>
<protein>
    <submittedName>
        <fullName evidence="2">Uncharacterized protein</fullName>
    </submittedName>
</protein>
<sequence length="67" mass="7293">MVFIEGGDRAGPTIRAIHTHQHQWALLIVILAPQAHDALIGNIAAGGKRRRRGMETAASQTAGDRRR</sequence>
<organism evidence="2 3">
    <name type="scientific">Gibbsiella dentisursi</name>
    <dbReference type="NCBI Taxonomy" id="796890"/>
    <lineage>
        <taxon>Bacteria</taxon>
        <taxon>Pseudomonadati</taxon>
        <taxon>Pseudomonadota</taxon>
        <taxon>Gammaproteobacteria</taxon>
        <taxon>Enterobacterales</taxon>
        <taxon>Yersiniaceae</taxon>
        <taxon>Gibbsiella</taxon>
    </lineage>
</organism>
<feature type="compositionally biased region" description="Polar residues" evidence="1">
    <location>
        <begin position="57"/>
        <end position="67"/>
    </location>
</feature>
<accession>A0ABP7M7N7</accession>
<evidence type="ECO:0000313" key="2">
    <source>
        <dbReference type="EMBL" id="GAA3917078.1"/>
    </source>
</evidence>